<dbReference type="Pfam" id="PF12833">
    <property type="entry name" value="HTH_18"/>
    <property type="match status" value="1"/>
</dbReference>
<proteinExistence type="predicted"/>
<dbReference type="InterPro" id="IPR003313">
    <property type="entry name" value="AraC-bd"/>
</dbReference>
<evidence type="ECO:0000259" key="4">
    <source>
        <dbReference type="PROSITE" id="PS01124"/>
    </source>
</evidence>
<evidence type="ECO:0000313" key="5">
    <source>
        <dbReference type="EMBL" id="CUO82928.1"/>
    </source>
</evidence>
<dbReference type="Pfam" id="PF02311">
    <property type="entry name" value="AraC_binding"/>
    <property type="match status" value="1"/>
</dbReference>
<dbReference type="PROSITE" id="PS00041">
    <property type="entry name" value="HTH_ARAC_FAMILY_1"/>
    <property type="match status" value="1"/>
</dbReference>
<dbReference type="RefSeq" id="WP_055266866.1">
    <property type="nucleotide sequence ID" value="NZ_CABIXQ010000017.1"/>
</dbReference>
<dbReference type="EMBL" id="CYZX01000017">
    <property type="protein sequence ID" value="CUO82928.1"/>
    <property type="molecule type" value="Genomic_DNA"/>
</dbReference>
<accession>A0A174IC31</accession>
<protein>
    <submittedName>
        <fullName evidence="5">Transcriptional regulator with cupin sensor, AraC family</fullName>
    </submittedName>
</protein>
<dbReference type="AlphaFoldDB" id="A0A174IC31"/>
<keyword evidence="3" id="KW-0804">Transcription</keyword>
<dbReference type="SUPFAM" id="SSF51182">
    <property type="entry name" value="RmlC-like cupins"/>
    <property type="match status" value="1"/>
</dbReference>
<evidence type="ECO:0000256" key="1">
    <source>
        <dbReference type="ARBA" id="ARBA00023015"/>
    </source>
</evidence>
<organism evidence="5 6">
    <name type="scientific">Clostridium disporicum</name>
    <dbReference type="NCBI Taxonomy" id="84024"/>
    <lineage>
        <taxon>Bacteria</taxon>
        <taxon>Bacillati</taxon>
        <taxon>Bacillota</taxon>
        <taxon>Clostridia</taxon>
        <taxon>Eubacteriales</taxon>
        <taxon>Clostridiaceae</taxon>
        <taxon>Clostridium</taxon>
    </lineage>
</organism>
<dbReference type="GO" id="GO:0003700">
    <property type="term" value="F:DNA-binding transcription factor activity"/>
    <property type="evidence" value="ECO:0007669"/>
    <property type="project" value="InterPro"/>
</dbReference>
<dbReference type="InterPro" id="IPR009057">
    <property type="entry name" value="Homeodomain-like_sf"/>
</dbReference>
<reference evidence="5 6" key="1">
    <citation type="submission" date="2015-09" db="EMBL/GenBank/DDBJ databases">
        <authorList>
            <consortium name="Pathogen Informatics"/>
        </authorList>
    </citation>
    <scope>NUCLEOTIDE SEQUENCE [LARGE SCALE GENOMIC DNA]</scope>
    <source>
        <strain evidence="5 6">2789STDY5834856</strain>
    </source>
</reference>
<dbReference type="GO" id="GO:0043565">
    <property type="term" value="F:sequence-specific DNA binding"/>
    <property type="evidence" value="ECO:0007669"/>
    <property type="project" value="InterPro"/>
</dbReference>
<dbReference type="PANTHER" id="PTHR43280">
    <property type="entry name" value="ARAC-FAMILY TRANSCRIPTIONAL REGULATOR"/>
    <property type="match status" value="1"/>
</dbReference>
<dbReference type="PROSITE" id="PS01124">
    <property type="entry name" value="HTH_ARAC_FAMILY_2"/>
    <property type="match status" value="1"/>
</dbReference>
<evidence type="ECO:0000256" key="3">
    <source>
        <dbReference type="ARBA" id="ARBA00023163"/>
    </source>
</evidence>
<dbReference type="InterPro" id="IPR014710">
    <property type="entry name" value="RmlC-like_jellyroll"/>
</dbReference>
<gene>
    <name evidence="5" type="primary">ypdC_3</name>
    <name evidence="5" type="ORF">ERS852471_02403</name>
</gene>
<dbReference type="Proteomes" id="UP000095594">
    <property type="component" value="Unassembled WGS sequence"/>
</dbReference>
<name>A0A174IC31_9CLOT</name>
<dbReference type="InterPro" id="IPR020449">
    <property type="entry name" value="Tscrpt_reg_AraC-type_HTH"/>
</dbReference>
<dbReference type="InterPro" id="IPR018060">
    <property type="entry name" value="HTH_AraC"/>
</dbReference>
<dbReference type="InterPro" id="IPR011051">
    <property type="entry name" value="RmlC_Cupin_sf"/>
</dbReference>
<keyword evidence="2" id="KW-0238">DNA-binding</keyword>
<dbReference type="OrthoDB" id="9816335at2"/>
<dbReference type="Gene3D" id="1.10.10.60">
    <property type="entry name" value="Homeodomain-like"/>
    <property type="match status" value="2"/>
</dbReference>
<dbReference type="PANTHER" id="PTHR43280:SF28">
    <property type="entry name" value="HTH-TYPE TRANSCRIPTIONAL ACTIVATOR RHAS"/>
    <property type="match status" value="1"/>
</dbReference>
<evidence type="ECO:0000256" key="2">
    <source>
        <dbReference type="ARBA" id="ARBA00023125"/>
    </source>
</evidence>
<dbReference type="InterPro" id="IPR018062">
    <property type="entry name" value="HTH_AraC-typ_CS"/>
</dbReference>
<dbReference type="SUPFAM" id="SSF46689">
    <property type="entry name" value="Homeodomain-like"/>
    <property type="match status" value="1"/>
</dbReference>
<evidence type="ECO:0000313" key="6">
    <source>
        <dbReference type="Proteomes" id="UP000095594"/>
    </source>
</evidence>
<dbReference type="Gene3D" id="2.60.120.10">
    <property type="entry name" value="Jelly Rolls"/>
    <property type="match status" value="1"/>
</dbReference>
<dbReference type="PRINTS" id="PR00032">
    <property type="entry name" value="HTHARAC"/>
</dbReference>
<keyword evidence="1" id="KW-0805">Transcription regulation</keyword>
<dbReference type="SMART" id="SM00342">
    <property type="entry name" value="HTH_ARAC"/>
    <property type="match status" value="1"/>
</dbReference>
<feature type="domain" description="HTH araC/xylS-type" evidence="4">
    <location>
        <begin position="221"/>
        <end position="318"/>
    </location>
</feature>
<sequence length="320" mass="37989">MREDILKKLFELTEEEKQILEGEADVDKSIYTDESQFIIDSNKILAKDQLINIRKHTRFVEFPEHKHNYIEFNYVYKGKLTEVIHNKEINLKEGEIIFLNKDITHKIKESSKDDIIINFIIKPEFFDFLLSLSNEENTIFSFLLKSIYMNNNKGEYLYFKVNDERYIQEILEKIIIEIYEPSMISSTSIKLLVGLLIVELIKTPDKIEMYSEDNYDSLMVIDVFKYIDNNYAKATLTEVSERLNQPNYKISKLIKKHTDMTFKELLQEKRLDIAKKLLSDTELPIVEVITSVGYENLTYFYKIFKEKYGCTPNEFKSYDI</sequence>